<dbReference type="KEGG" id="slj:EGC82_13425"/>
<dbReference type="Proteomes" id="UP000278035">
    <property type="component" value="Chromosome"/>
</dbReference>
<accession>A0A3G8LV60</accession>
<reference evidence="2" key="1">
    <citation type="submission" date="2018-11" db="EMBL/GenBank/DDBJ databases">
        <title>Shewanella sp. M2.</title>
        <authorList>
            <person name="Hwang Y.J."/>
            <person name="Hwang C.Y."/>
        </authorList>
    </citation>
    <scope>NUCLEOTIDE SEQUENCE [LARGE SCALE GENOMIC DNA]</scope>
    <source>
        <strain evidence="2">LMG 19866</strain>
    </source>
</reference>
<protein>
    <submittedName>
        <fullName evidence="1">Uncharacterized protein</fullName>
    </submittedName>
</protein>
<name>A0A3G8LV60_9GAMM</name>
<proteinExistence type="predicted"/>
<evidence type="ECO:0000313" key="1">
    <source>
        <dbReference type="EMBL" id="AZG73673.1"/>
    </source>
</evidence>
<gene>
    <name evidence="1" type="ORF">EGC82_13425</name>
</gene>
<sequence>MGVPYIAARLKGHTPDITLIKKDEIEYVLIKYHTGNKLQVLKGYQYIDSTLVEIPNLTLSSNLSEINIVNGSIEVNNSEFVKDKVINKLSYYDFDLTGIHKKH</sequence>
<dbReference type="RefSeq" id="WP_124731212.1">
    <property type="nucleotide sequence ID" value="NZ_CP034015.1"/>
</dbReference>
<dbReference type="EMBL" id="CP034015">
    <property type="protein sequence ID" value="AZG73673.1"/>
    <property type="molecule type" value="Genomic_DNA"/>
</dbReference>
<dbReference type="AlphaFoldDB" id="A0A3G8LV60"/>
<organism evidence="1 2">
    <name type="scientific">Shewanella livingstonensis</name>
    <dbReference type="NCBI Taxonomy" id="150120"/>
    <lineage>
        <taxon>Bacteria</taxon>
        <taxon>Pseudomonadati</taxon>
        <taxon>Pseudomonadota</taxon>
        <taxon>Gammaproteobacteria</taxon>
        <taxon>Alteromonadales</taxon>
        <taxon>Shewanellaceae</taxon>
        <taxon>Shewanella</taxon>
    </lineage>
</organism>
<evidence type="ECO:0000313" key="2">
    <source>
        <dbReference type="Proteomes" id="UP000278035"/>
    </source>
</evidence>
<dbReference type="OrthoDB" id="6309984at2"/>
<keyword evidence="2" id="KW-1185">Reference proteome</keyword>